<protein>
    <submittedName>
        <fullName evidence="1">Sulfotransferase</fullName>
    </submittedName>
</protein>
<keyword evidence="1" id="KW-0808">Transferase</keyword>
<name>A0A176Z9I2_9BRAD</name>
<gene>
    <name evidence="1" type="ORF">AXW67_11240</name>
</gene>
<keyword evidence="2" id="KW-1185">Reference proteome</keyword>
<organism evidence="1 2">
    <name type="scientific">Bradyrhizobium neotropicale</name>
    <dbReference type="NCBI Taxonomy" id="1497615"/>
    <lineage>
        <taxon>Bacteria</taxon>
        <taxon>Pseudomonadati</taxon>
        <taxon>Pseudomonadota</taxon>
        <taxon>Alphaproteobacteria</taxon>
        <taxon>Hyphomicrobiales</taxon>
        <taxon>Nitrobacteraceae</taxon>
        <taxon>Bradyrhizobium</taxon>
    </lineage>
</organism>
<dbReference type="SUPFAM" id="SSF52540">
    <property type="entry name" value="P-loop containing nucleoside triphosphate hydrolases"/>
    <property type="match status" value="1"/>
</dbReference>
<dbReference type="GO" id="GO:0016740">
    <property type="term" value="F:transferase activity"/>
    <property type="evidence" value="ECO:0007669"/>
    <property type="project" value="UniProtKB-KW"/>
</dbReference>
<dbReference type="AlphaFoldDB" id="A0A176Z9I2"/>
<comment type="caution">
    <text evidence="1">The sequence shown here is derived from an EMBL/GenBank/DDBJ whole genome shotgun (WGS) entry which is preliminary data.</text>
</comment>
<proteinExistence type="predicted"/>
<dbReference type="Gene3D" id="3.40.50.300">
    <property type="entry name" value="P-loop containing nucleotide triphosphate hydrolases"/>
    <property type="match status" value="1"/>
</dbReference>
<evidence type="ECO:0000313" key="2">
    <source>
        <dbReference type="Proteomes" id="UP000077173"/>
    </source>
</evidence>
<accession>A0A176Z9I2</accession>
<dbReference type="InterPro" id="IPR027417">
    <property type="entry name" value="P-loop_NTPase"/>
</dbReference>
<reference evidence="1 2" key="1">
    <citation type="submission" date="2016-02" db="EMBL/GenBank/DDBJ databases">
        <title>Draft genome sequence of the strain BR 10247T Bradyrhizobium neotropicale isolated from nodules of Centrolobium paraense.</title>
        <authorList>
            <person name="Simoes-Araujo J.L."/>
            <person name="Barauna A.C."/>
            <person name="Silva K."/>
            <person name="Zilli J.E."/>
        </authorList>
    </citation>
    <scope>NUCLEOTIDE SEQUENCE [LARGE SCALE GENOMIC DNA]</scope>
    <source>
        <strain evidence="1 2">BR 10247</strain>
    </source>
</reference>
<dbReference type="EMBL" id="LSEF01000051">
    <property type="protein sequence ID" value="OAF16804.1"/>
    <property type="molecule type" value="Genomic_DNA"/>
</dbReference>
<dbReference type="Pfam" id="PF13469">
    <property type="entry name" value="Sulfotransfer_3"/>
    <property type="match status" value="1"/>
</dbReference>
<dbReference type="Proteomes" id="UP000077173">
    <property type="component" value="Unassembled WGS sequence"/>
</dbReference>
<evidence type="ECO:0000313" key="1">
    <source>
        <dbReference type="EMBL" id="OAF16804.1"/>
    </source>
</evidence>
<dbReference type="RefSeq" id="WP_063678790.1">
    <property type="nucleotide sequence ID" value="NZ_LSEF01000051.1"/>
</dbReference>
<sequence length="271" mass="30552">MQGDIHFISGLPRAGSTLLSAILRQNPRFRAGMTGPVGSLVDGMLRSMSMSNETAIFITDEQRRDLIKAIFSTYYADLPKGHVVFDTNRNWCARLPLITELFPRAKVICCVRHIPWILDSVERLIRRNKYQPSGIFNFEPGGTVYSRVEGLAAPNGMVGFAWNALREAFCGEQTACLLALTYETLTSQPERAIAAVYEFIGEKPFAHDFQNIEFDAEEFDRRIGTPGLHKVGKRVESPGRKTVLPGDLWRKYENDAFWGDPARNPNQVRVI</sequence>